<evidence type="ECO:0000256" key="1">
    <source>
        <dbReference type="SAM" id="MobiDB-lite"/>
    </source>
</evidence>
<protein>
    <submittedName>
        <fullName evidence="2">Uncharacterized protein</fullName>
    </submittedName>
</protein>
<feature type="compositionally biased region" description="Polar residues" evidence="1">
    <location>
        <begin position="18"/>
        <end position="36"/>
    </location>
</feature>
<proteinExistence type="predicted"/>
<evidence type="ECO:0000313" key="2">
    <source>
        <dbReference type="EMBL" id="KAL2345213.1"/>
    </source>
</evidence>
<reference evidence="2 3" key="1">
    <citation type="submission" date="2024-08" db="EMBL/GenBank/DDBJ databases">
        <title>Insights into the chromosomal genome structure of Flemingia macrophylla.</title>
        <authorList>
            <person name="Ding Y."/>
            <person name="Zhao Y."/>
            <person name="Bi W."/>
            <person name="Wu M."/>
            <person name="Zhao G."/>
            <person name="Gong Y."/>
            <person name="Li W."/>
            <person name="Zhang P."/>
        </authorList>
    </citation>
    <scope>NUCLEOTIDE SEQUENCE [LARGE SCALE GENOMIC DNA]</scope>
    <source>
        <strain evidence="2">DYQJB</strain>
        <tissue evidence="2">Leaf</tissue>
    </source>
</reference>
<dbReference type="Proteomes" id="UP001603857">
    <property type="component" value="Unassembled WGS sequence"/>
</dbReference>
<comment type="caution">
    <text evidence="2">The sequence shown here is derived from an EMBL/GenBank/DDBJ whole genome shotgun (WGS) entry which is preliminary data.</text>
</comment>
<sequence length="248" mass="27404">MAALFFTSMHQAADVGSGTRTGTESISPTNMRKSSGGSNALRVFEILAIGKKSNMSASTLSELSEKCWIVTPMKELFYVFKVKGILKCKVNGDVLRKYDPRGNNFLAPRCFKAKYPQSWFPSDKEMSNLVLSVFPIRATFFHVHSSTNTISFSSKHFIRSMYYLQVDSDPDGLPRDSPSSVKHHLSKPRAFRGTPPPRLSIPRRSRGPSEALPLLESVSPAEPGVFQGTSPLVSALNEDVLRSGNAFR</sequence>
<accession>A0ABD1NC99</accession>
<dbReference type="AlphaFoldDB" id="A0ABD1NC99"/>
<name>A0ABD1NC99_9FABA</name>
<gene>
    <name evidence="2" type="ORF">Fmac_006498</name>
</gene>
<dbReference type="EMBL" id="JBGMDY010000002">
    <property type="protein sequence ID" value="KAL2345213.1"/>
    <property type="molecule type" value="Genomic_DNA"/>
</dbReference>
<feature type="region of interest" description="Disordered" evidence="1">
    <location>
        <begin position="171"/>
        <end position="212"/>
    </location>
</feature>
<keyword evidence="3" id="KW-1185">Reference proteome</keyword>
<feature type="region of interest" description="Disordered" evidence="1">
    <location>
        <begin position="15"/>
        <end position="36"/>
    </location>
</feature>
<feature type="compositionally biased region" description="Basic residues" evidence="1">
    <location>
        <begin position="181"/>
        <end position="190"/>
    </location>
</feature>
<organism evidence="2 3">
    <name type="scientific">Flemingia macrophylla</name>
    <dbReference type="NCBI Taxonomy" id="520843"/>
    <lineage>
        <taxon>Eukaryota</taxon>
        <taxon>Viridiplantae</taxon>
        <taxon>Streptophyta</taxon>
        <taxon>Embryophyta</taxon>
        <taxon>Tracheophyta</taxon>
        <taxon>Spermatophyta</taxon>
        <taxon>Magnoliopsida</taxon>
        <taxon>eudicotyledons</taxon>
        <taxon>Gunneridae</taxon>
        <taxon>Pentapetalae</taxon>
        <taxon>rosids</taxon>
        <taxon>fabids</taxon>
        <taxon>Fabales</taxon>
        <taxon>Fabaceae</taxon>
        <taxon>Papilionoideae</taxon>
        <taxon>50 kb inversion clade</taxon>
        <taxon>NPAAA clade</taxon>
        <taxon>indigoferoid/millettioid clade</taxon>
        <taxon>Phaseoleae</taxon>
        <taxon>Flemingia</taxon>
    </lineage>
</organism>
<evidence type="ECO:0000313" key="3">
    <source>
        <dbReference type="Proteomes" id="UP001603857"/>
    </source>
</evidence>